<reference evidence="2" key="1">
    <citation type="submission" date="2020-02" db="EMBL/GenBank/DDBJ databases">
        <authorList>
            <person name="Meier V. D."/>
        </authorList>
    </citation>
    <scope>NUCLEOTIDE SEQUENCE</scope>
    <source>
        <strain evidence="2">AVDCRST_MAG45</strain>
    </source>
</reference>
<dbReference type="AlphaFoldDB" id="A0A6J4TEN8"/>
<sequence length="73" mass="7862">WTVSGRSRQTAPGRSRYGHSREVKHLAARPAISPPLRPTSSARSSTRSTTPPSRSATRSGRRATWSSSSATRG</sequence>
<proteinExistence type="predicted"/>
<accession>A0A6J4TEN8</accession>
<feature type="non-terminal residue" evidence="2">
    <location>
        <position position="73"/>
    </location>
</feature>
<evidence type="ECO:0000256" key="1">
    <source>
        <dbReference type="SAM" id="MobiDB-lite"/>
    </source>
</evidence>
<protein>
    <submittedName>
        <fullName evidence="2">Uncharacterized protein</fullName>
    </submittedName>
</protein>
<feature type="non-terminal residue" evidence="2">
    <location>
        <position position="1"/>
    </location>
</feature>
<gene>
    <name evidence="2" type="ORF">AVDCRST_MAG45-2520</name>
</gene>
<feature type="compositionally biased region" description="Low complexity" evidence="1">
    <location>
        <begin position="38"/>
        <end position="73"/>
    </location>
</feature>
<evidence type="ECO:0000313" key="2">
    <source>
        <dbReference type="EMBL" id="CAA9521309.1"/>
    </source>
</evidence>
<feature type="region of interest" description="Disordered" evidence="1">
    <location>
        <begin position="1"/>
        <end position="73"/>
    </location>
</feature>
<dbReference type="EMBL" id="CADCVU010000214">
    <property type="protein sequence ID" value="CAA9521309.1"/>
    <property type="molecule type" value="Genomic_DNA"/>
</dbReference>
<organism evidence="2">
    <name type="scientific">uncultured Solirubrobacterales bacterium</name>
    <dbReference type="NCBI Taxonomy" id="768556"/>
    <lineage>
        <taxon>Bacteria</taxon>
        <taxon>Bacillati</taxon>
        <taxon>Actinomycetota</taxon>
        <taxon>Thermoleophilia</taxon>
        <taxon>Solirubrobacterales</taxon>
        <taxon>environmental samples</taxon>
    </lineage>
</organism>
<name>A0A6J4TEN8_9ACTN</name>
<feature type="compositionally biased region" description="Polar residues" evidence="1">
    <location>
        <begin position="1"/>
        <end position="12"/>
    </location>
</feature>